<dbReference type="AlphaFoldDB" id="A0A9X8RMA4"/>
<dbReference type="Proteomes" id="UP000189137">
    <property type="component" value="Unassembled WGS sequence"/>
</dbReference>
<evidence type="ECO:0000313" key="1">
    <source>
        <dbReference type="EMBL" id="SJT14173.1"/>
    </source>
</evidence>
<organism evidence="1 2">
    <name type="scientific">Clostridioides difficile</name>
    <name type="common">Peptoclostridium difficile</name>
    <dbReference type="NCBI Taxonomy" id="1496"/>
    <lineage>
        <taxon>Bacteria</taxon>
        <taxon>Bacillati</taxon>
        <taxon>Bacillota</taxon>
        <taxon>Clostridia</taxon>
        <taxon>Peptostreptococcales</taxon>
        <taxon>Peptostreptococcaceae</taxon>
        <taxon>Clostridioides</taxon>
    </lineage>
</organism>
<protein>
    <submittedName>
        <fullName evidence="1">Uncharacterized protein</fullName>
    </submittedName>
</protein>
<evidence type="ECO:0000313" key="2">
    <source>
        <dbReference type="Proteomes" id="UP000189137"/>
    </source>
</evidence>
<accession>A0A9X8RMA4</accession>
<dbReference type="EMBL" id="FUPS01000017">
    <property type="protein sequence ID" value="SJT14173.1"/>
    <property type="molecule type" value="Genomic_DNA"/>
</dbReference>
<reference evidence="1 2" key="1">
    <citation type="submission" date="2017-02" db="EMBL/GenBank/DDBJ databases">
        <authorList>
            <consortium name="Pathogen Informatics"/>
        </authorList>
    </citation>
    <scope>NUCLEOTIDE SEQUENCE [LARGE SCALE GENOMIC DNA]</scope>
    <source>
        <strain evidence="1 2">VRECD0157</strain>
    </source>
</reference>
<dbReference type="RefSeq" id="WP_021398390.1">
    <property type="nucleotide sequence ID" value="NZ_MOPS01000013.1"/>
</dbReference>
<name>A0A9X8RMA4_CLODI</name>
<proteinExistence type="predicted"/>
<gene>
    <name evidence="1" type="ORF">SAMEA3375112_03809</name>
</gene>
<sequence length="66" mass="7702">MNNSKIINFKNLSSSFKLIKLNEFEEYPDFILKLGDKKSFVESVIKINKSNRKSIKNLILKLSKKP</sequence>
<comment type="caution">
    <text evidence="1">The sequence shown here is derived from an EMBL/GenBank/DDBJ whole genome shotgun (WGS) entry which is preliminary data.</text>
</comment>